<feature type="region of interest" description="Disordered" evidence="1">
    <location>
        <begin position="27"/>
        <end position="55"/>
    </location>
</feature>
<dbReference type="EMBL" id="GL732576">
    <property type="protein sequence ID" value="EFX75228.1"/>
    <property type="molecule type" value="Genomic_DNA"/>
</dbReference>
<dbReference type="KEGG" id="dpx:DAPPUDRAFT_306839"/>
<accession>E9GYW8</accession>
<proteinExistence type="predicted"/>
<dbReference type="InParanoid" id="E9GYW8"/>
<organism evidence="2 3">
    <name type="scientific">Daphnia pulex</name>
    <name type="common">Water flea</name>
    <dbReference type="NCBI Taxonomy" id="6669"/>
    <lineage>
        <taxon>Eukaryota</taxon>
        <taxon>Metazoa</taxon>
        <taxon>Ecdysozoa</taxon>
        <taxon>Arthropoda</taxon>
        <taxon>Crustacea</taxon>
        <taxon>Branchiopoda</taxon>
        <taxon>Diplostraca</taxon>
        <taxon>Cladocera</taxon>
        <taxon>Anomopoda</taxon>
        <taxon>Daphniidae</taxon>
        <taxon>Daphnia</taxon>
    </lineage>
</organism>
<name>E9GYW8_DAPPU</name>
<sequence>MPIRKMKKWQNWMRQVWGMRYVEKAWKRKKPKKKKRKNFRTKNQTMARRTCTVCN</sequence>
<dbReference type="AlphaFoldDB" id="E9GYW8"/>
<protein>
    <submittedName>
        <fullName evidence="2">Uncharacterized protein</fullName>
    </submittedName>
</protein>
<dbReference type="Proteomes" id="UP000000305">
    <property type="component" value="Unassembled WGS sequence"/>
</dbReference>
<feature type="compositionally biased region" description="Basic residues" evidence="1">
    <location>
        <begin position="27"/>
        <end position="40"/>
    </location>
</feature>
<gene>
    <name evidence="2" type="ORF">DAPPUDRAFT_306839</name>
</gene>
<dbReference type="HOGENOM" id="CLU_3034505_0_0_1"/>
<evidence type="ECO:0000313" key="3">
    <source>
        <dbReference type="Proteomes" id="UP000000305"/>
    </source>
</evidence>
<evidence type="ECO:0000313" key="2">
    <source>
        <dbReference type="EMBL" id="EFX75228.1"/>
    </source>
</evidence>
<keyword evidence="3" id="KW-1185">Reference proteome</keyword>
<reference evidence="2 3" key="1">
    <citation type="journal article" date="2011" name="Science">
        <title>The ecoresponsive genome of Daphnia pulex.</title>
        <authorList>
            <person name="Colbourne J.K."/>
            <person name="Pfrender M.E."/>
            <person name="Gilbert D."/>
            <person name="Thomas W.K."/>
            <person name="Tucker A."/>
            <person name="Oakley T.H."/>
            <person name="Tokishita S."/>
            <person name="Aerts A."/>
            <person name="Arnold G.J."/>
            <person name="Basu M.K."/>
            <person name="Bauer D.J."/>
            <person name="Caceres C.E."/>
            <person name="Carmel L."/>
            <person name="Casola C."/>
            <person name="Choi J.H."/>
            <person name="Detter J.C."/>
            <person name="Dong Q."/>
            <person name="Dusheyko S."/>
            <person name="Eads B.D."/>
            <person name="Frohlich T."/>
            <person name="Geiler-Samerotte K.A."/>
            <person name="Gerlach D."/>
            <person name="Hatcher P."/>
            <person name="Jogdeo S."/>
            <person name="Krijgsveld J."/>
            <person name="Kriventseva E.V."/>
            <person name="Kultz D."/>
            <person name="Laforsch C."/>
            <person name="Lindquist E."/>
            <person name="Lopez J."/>
            <person name="Manak J.R."/>
            <person name="Muller J."/>
            <person name="Pangilinan J."/>
            <person name="Patwardhan R.P."/>
            <person name="Pitluck S."/>
            <person name="Pritham E.J."/>
            <person name="Rechtsteiner A."/>
            <person name="Rho M."/>
            <person name="Rogozin I.B."/>
            <person name="Sakarya O."/>
            <person name="Salamov A."/>
            <person name="Schaack S."/>
            <person name="Shapiro H."/>
            <person name="Shiga Y."/>
            <person name="Skalitzky C."/>
            <person name="Smith Z."/>
            <person name="Souvorov A."/>
            <person name="Sung W."/>
            <person name="Tang Z."/>
            <person name="Tsuchiya D."/>
            <person name="Tu H."/>
            <person name="Vos H."/>
            <person name="Wang M."/>
            <person name="Wolf Y.I."/>
            <person name="Yamagata H."/>
            <person name="Yamada T."/>
            <person name="Ye Y."/>
            <person name="Shaw J.R."/>
            <person name="Andrews J."/>
            <person name="Crease T.J."/>
            <person name="Tang H."/>
            <person name="Lucas S.M."/>
            <person name="Robertson H.M."/>
            <person name="Bork P."/>
            <person name="Koonin E.V."/>
            <person name="Zdobnov E.M."/>
            <person name="Grigoriev I.V."/>
            <person name="Lynch M."/>
            <person name="Boore J.L."/>
        </authorList>
    </citation>
    <scope>NUCLEOTIDE SEQUENCE [LARGE SCALE GENOMIC DNA]</scope>
</reference>
<evidence type="ECO:0000256" key="1">
    <source>
        <dbReference type="SAM" id="MobiDB-lite"/>
    </source>
</evidence>